<dbReference type="Proteomes" id="UP001176941">
    <property type="component" value="Chromosome 6"/>
</dbReference>
<protein>
    <submittedName>
        <fullName evidence="2">Uncharacterized protein</fullName>
    </submittedName>
</protein>
<name>A0ABN8ZTI9_RANTA</name>
<accession>A0ABN8ZTI9</accession>
<dbReference type="EMBL" id="OX459942">
    <property type="protein sequence ID" value="CAI9177295.1"/>
    <property type="molecule type" value="Genomic_DNA"/>
</dbReference>
<evidence type="ECO:0000256" key="1">
    <source>
        <dbReference type="SAM" id="MobiDB-lite"/>
    </source>
</evidence>
<proteinExistence type="predicted"/>
<feature type="region of interest" description="Disordered" evidence="1">
    <location>
        <begin position="1"/>
        <end position="20"/>
    </location>
</feature>
<sequence>MALGPQKVTAPERRSPGPRGAGVVGRLLHSPLLTVLGPGAGPWHLLGRRSAHNQNGCLPGGPQEGPPTLLGPVGGALTPDCTESATSRQSRPTPLCCPGLPFTDKLWFLSACTPGSLVREMRAPCFPFLLPPRPPPSMSQQGWGERSLSFCTHVLVSLGASTGFTRADLGSIPGRLAGGWFGLAVGFREDIL</sequence>
<evidence type="ECO:0000313" key="2">
    <source>
        <dbReference type="EMBL" id="CAI9177295.1"/>
    </source>
</evidence>
<keyword evidence="3" id="KW-1185">Reference proteome</keyword>
<reference evidence="2" key="1">
    <citation type="submission" date="2023-04" db="EMBL/GenBank/DDBJ databases">
        <authorList>
            <consortium name="ELIXIR-Norway"/>
        </authorList>
    </citation>
    <scope>NUCLEOTIDE SEQUENCE [LARGE SCALE GENOMIC DNA]</scope>
</reference>
<gene>
    <name evidence="2" type="ORF">MRATA1EN1_LOCUS26257</name>
</gene>
<organism evidence="2 3">
    <name type="scientific">Rangifer tarandus platyrhynchus</name>
    <name type="common">Svalbard reindeer</name>
    <dbReference type="NCBI Taxonomy" id="3082113"/>
    <lineage>
        <taxon>Eukaryota</taxon>
        <taxon>Metazoa</taxon>
        <taxon>Chordata</taxon>
        <taxon>Craniata</taxon>
        <taxon>Vertebrata</taxon>
        <taxon>Euteleostomi</taxon>
        <taxon>Mammalia</taxon>
        <taxon>Eutheria</taxon>
        <taxon>Laurasiatheria</taxon>
        <taxon>Artiodactyla</taxon>
        <taxon>Ruminantia</taxon>
        <taxon>Pecora</taxon>
        <taxon>Cervidae</taxon>
        <taxon>Odocoileinae</taxon>
        <taxon>Rangifer</taxon>
    </lineage>
</organism>
<evidence type="ECO:0000313" key="3">
    <source>
        <dbReference type="Proteomes" id="UP001176941"/>
    </source>
</evidence>